<dbReference type="SUPFAM" id="SSF90229">
    <property type="entry name" value="CCCH zinc finger"/>
    <property type="match status" value="1"/>
</dbReference>
<keyword evidence="1 4" id="KW-0479">Metal-binding</keyword>
<evidence type="ECO:0000256" key="3">
    <source>
        <dbReference type="ARBA" id="ARBA00022833"/>
    </source>
</evidence>
<keyword evidence="2 4" id="KW-0863">Zinc-finger</keyword>
<evidence type="ECO:0000256" key="1">
    <source>
        <dbReference type="ARBA" id="ARBA00022723"/>
    </source>
</evidence>
<protein>
    <recommendedName>
        <fullName evidence="5">C3H1-type domain-containing protein</fullName>
    </recommendedName>
</protein>
<dbReference type="Proteomes" id="UP001208570">
    <property type="component" value="Unassembled WGS sequence"/>
</dbReference>
<dbReference type="PROSITE" id="PS50103">
    <property type="entry name" value="ZF_C3H1"/>
    <property type="match status" value="2"/>
</dbReference>
<sequence>MITRTGLFGRFEAKKICHYYNTPSGCWRHDRCSFQHDRDETSEFRPVCKFYGTSKKCWYGKDCYFRHVKSETNKQEPLSKHSITDCPDVDKEQDMNNNEKDGLAKSVPFDVKLGKEESSLETHSLSEKNLHGANGSNGNDTYVVPKGSYFEITCGECGLTFKDGERGLGAYSAIEKHYFDMLGRADPQHVKIFHESGAFLIDRALCGACGHVFKHPEDLLRHLGNKYNAEQEKYVHKEYFWEIVHQFVDRDAGISLDNVDDEEEAEMLDFLMLLMTEHYVVELAECYTRSENEENSITTFIRAKNSSDGSVVIALLRKPPSCGFESGSQQCLRDISPQGVAPRSVLCPTFDQYHG</sequence>
<dbReference type="SMART" id="SM00356">
    <property type="entry name" value="ZnF_C3H1"/>
    <property type="match status" value="2"/>
</dbReference>
<name>A0AAD9KA23_9ANNE</name>
<reference evidence="6" key="1">
    <citation type="journal article" date="2023" name="Mol. Biol. Evol.">
        <title>Third-Generation Sequencing Reveals the Adaptive Role of the Epigenome in Three Deep-Sea Polychaetes.</title>
        <authorList>
            <person name="Perez M."/>
            <person name="Aroh O."/>
            <person name="Sun Y."/>
            <person name="Lan Y."/>
            <person name="Juniper S.K."/>
            <person name="Young C.R."/>
            <person name="Angers B."/>
            <person name="Qian P.Y."/>
        </authorList>
    </citation>
    <scope>NUCLEOTIDE SEQUENCE</scope>
    <source>
        <strain evidence="6">P08H-3</strain>
    </source>
</reference>
<accession>A0AAD9KA23</accession>
<feature type="zinc finger region" description="C3H1-type" evidence="4">
    <location>
        <begin position="11"/>
        <end position="39"/>
    </location>
</feature>
<evidence type="ECO:0000259" key="5">
    <source>
        <dbReference type="PROSITE" id="PS50103"/>
    </source>
</evidence>
<comment type="caution">
    <text evidence="6">The sequence shown here is derived from an EMBL/GenBank/DDBJ whole genome shotgun (WGS) entry which is preliminary data.</text>
</comment>
<dbReference type="InterPro" id="IPR000571">
    <property type="entry name" value="Znf_CCCH"/>
</dbReference>
<keyword evidence="7" id="KW-1185">Reference proteome</keyword>
<feature type="zinc finger region" description="C3H1-type" evidence="4">
    <location>
        <begin position="42"/>
        <end position="70"/>
    </location>
</feature>
<evidence type="ECO:0000256" key="4">
    <source>
        <dbReference type="PROSITE-ProRule" id="PRU00723"/>
    </source>
</evidence>
<dbReference type="GO" id="GO:0008270">
    <property type="term" value="F:zinc ion binding"/>
    <property type="evidence" value="ECO:0007669"/>
    <property type="project" value="UniProtKB-KW"/>
</dbReference>
<evidence type="ECO:0000313" key="6">
    <source>
        <dbReference type="EMBL" id="KAK2167581.1"/>
    </source>
</evidence>
<dbReference type="AlphaFoldDB" id="A0AAD9KA23"/>
<feature type="domain" description="C3H1-type" evidence="5">
    <location>
        <begin position="42"/>
        <end position="70"/>
    </location>
</feature>
<keyword evidence="3 4" id="KW-0862">Zinc</keyword>
<feature type="domain" description="C3H1-type" evidence="5">
    <location>
        <begin position="11"/>
        <end position="39"/>
    </location>
</feature>
<evidence type="ECO:0000313" key="7">
    <source>
        <dbReference type="Proteomes" id="UP001208570"/>
    </source>
</evidence>
<evidence type="ECO:0000256" key="2">
    <source>
        <dbReference type="ARBA" id="ARBA00022771"/>
    </source>
</evidence>
<dbReference type="EMBL" id="JAODUP010000026">
    <property type="protein sequence ID" value="KAK2167581.1"/>
    <property type="molecule type" value="Genomic_DNA"/>
</dbReference>
<dbReference type="Gene3D" id="4.10.1000.10">
    <property type="entry name" value="Zinc finger, CCCH-type"/>
    <property type="match status" value="1"/>
</dbReference>
<dbReference type="InterPro" id="IPR036855">
    <property type="entry name" value="Znf_CCCH_sf"/>
</dbReference>
<gene>
    <name evidence="6" type="ORF">LSH36_26g08006</name>
</gene>
<proteinExistence type="predicted"/>
<organism evidence="6 7">
    <name type="scientific">Paralvinella palmiformis</name>
    <dbReference type="NCBI Taxonomy" id="53620"/>
    <lineage>
        <taxon>Eukaryota</taxon>
        <taxon>Metazoa</taxon>
        <taxon>Spiralia</taxon>
        <taxon>Lophotrochozoa</taxon>
        <taxon>Annelida</taxon>
        <taxon>Polychaeta</taxon>
        <taxon>Sedentaria</taxon>
        <taxon>Canalipalpata</taxon>
        <taxon>Terebellida</taxon>
        <taxon>Terebelliformia</taxon>
        <taxon>Alvinellidae</taxon>
        <taxon>Paralvinella</taxon>
    </lineage>
</organism>